<evidence type="ECO:0000256" key="1">
    <source>
        <dbReference type="ARBA" id="ARBA00010982"/>
    </source>
</evidence>
<gene>
    <name evidence="5" type="ORF">FMM06_05315</name>
</gene>
<evidence type="ECO:0000259" key="4">
    <source>
        <dbReference type="Pfam" id="PF18313"/>
    </source>
</evidence>
<dbReference type="Pfam" id="PF18313">
    <property type="entry name" value="TLP1_add_C"/>
    <property type="match status" value="1"/>
</dbReference>
<sequence>MTKPDARTPVLVGVAQFTGHEDDPAKALSPLDLLARVGADALADSGGAGIAIDTLAVVRLFADSSPAFRAPFGSYTNLPKSLANRLDQNPATQIYGPVGGNTPQMFVNMFAERIRSGAADVALIAGCEALRSQARAQKAGVVLDWSDDPGGTPETLGKEVQMISRHEMAHGVAMPVHVYPLFENALAAHYGDEPVAHRHRIGELMSRFTRVAAANPFAALPIERSADELITPDGDNRYIGYPYTKYLNANMFVDQAAAVLLMSTGAADAAGVPEGKRVYLHGSADTHEHILMSNRVDYHSSPAVRIGASHALAEAGITAADLDHIELYSCFPSAVEIAADMIGLAHDDPRGLTLTGGLPYFGGPGNNYSMHGIAEMVARCRAQPGTTGLVFANGGYLTKHSFGVYSTTPAPCWQRADPAAYQAEIDALPAPAFTETPDGEGAVETFTVVHDKGRPAFAILFVRLDAVDGRPGRRALAQMHDGLDALIDAPVVGRRVAVTAGDPVNMARFI</sequence>
<comment type="similarity">
    <text evidence="1">Belongs to the thiolase-like superfamily. Thiolase family.</text>
</comment>
<dbReference type="AlphaFoldDB" id="A0A552UH86"/>
<reference evidence="5 6" key="1">
    <citation type="submission" date="2019-07" db="EMBL/GenBank/DDBJ databases">
        <title>Novel species isolated from glacier.</title>
        <authorList>
            <person name="Liu Q."/>
            <person name="Xin Y.-H."/>
        </authorList>
    </citation>
    <scope>NUCLEOTIDE SEQUENCE [LARGE SCALE GENOMIC DNA]</scope>
    <source>
        <strain evidence="5 6">LB1R16</strain>
    </source>
</reference>
<dbReference type="PANTHER" id="PTHR18919:SF139">
    <property type="entry name" value="THIOLASE-LIKE PROTEIN TYPE 1 ADDITIONAL C-TERMINAL DOMAIN-CONTAINING PROTEIN"/>
    <property type="match status" value="1"/>
</dbReference>
<dbReference type="Gene3D" id="2.40.50.840">
    <property type="match status" value="1"/>
</dbReference>
<dbReference type="OrthoDB" id="4470569at2"/>
<organism evidence="5 6">
    <name type="scientific">Glacieibacterium frigidum</name>
    <dbReference type="NCBI Taxonomy" id="2593303"/>
    <lineage>
        <taxon>Bacteria</taxon>
        <taxon>Pseudomonadati</taxon>
        <taxon>Pseudomonadota</taxon>
        <taxon>Alphaproteobacteria</taxon>
        <taxon>Sphingomonadales</taxon>
        <taxon>Sphingosinicellaceae</taxon>
        <taxon>Glacieibacterium</taxon>
    </lineage>
</organism>
<evidence type="ECO:0000256" key="2">
    <source>
        <dbReference type="ARBA" id="ARBA00022679"/>
    </source>
</evidence>
<dbReference type="RefSeq" id="WP_143555115.1">
    <property type="nucleotide sequence ID" value="NZ_VJWA01000001.1"/>
</dbReference>
<dbReference type="Proteomes" id="UP000317894">
    <property type="component" value="Unassembled WGS sequence"/>
</dbReference>
<keyword evidence="3" id="KW-0012">Acyltransferase</keyword>
<accession>A0A552UH86</accession>
<evidence type="ECO:0000313" key="5">
    <source>
        <dbReference type="EMBL" id="TRW17570.1"/>
    </source>
</evidence>
<dbReference type="InterPro" id="IPR016039">
    <property type="entry name" value="Thiolase-like"/>
</dbReference>
<feature type="domain" description="Thiolase-like protein type 1 additional C-terminal" evidence="4">
    <location>
        <begin position="422"/>
        <end position="499"/>
    </location>
</feature>
<dbReference type="Gene3D" id="3.40.47.10">
    <property type="match status" value="1"/>
</dbReference>
<protein>
    <submittedName>
        <fullName evidence="5">Acetyl-CoA acetyltransferase</fullName>
    </submittedName>
</protein>
<evidence type="ECO:0000256" key="3">
    <source>
        <dbReference type="ARBA" id="ARBA00023315"/>
    </source>
</evidence>
<dbReference type="GO" id="GO:0016746">
    <property type="term" value="F:acyltransferase activity"/>
    <property type="evidence" value="ECO:0007669"/>
    <property type="project" value="UniProtKB-KW"/>
</dbReference>
<dbReference type="SUPFAM" id="SSF53901">
    <property type="entry name" value="Thiolase-like"/>
    <property type="match status" value="2"/>
</dbReference>
<comment type="caution">
    <text evidence="5">The sequence shown here is derived from an EMBL/GenBank/DDBJ whole genome shotgun (WGS) entry which is preliminary data.</text>
</comment>
<name>A0A552UH86_9SPHN</name>
<dbReference type="InterPro" id="IPR040771">
    <property type="entry name" value="TLP1_add_C"/>
</dbReference>
<dbReference type="EMBL" id="VJWA01000001">
    <property type="protein sequence ID" value="TRW17570.1"/>
    <property type="molecule type" value="Genomic_DNA"/>
</dbReference>
<proteinExistence type="inferred from homology"/>
<keyword evidence="2 5" id="KW-0808">Transferase</keyword>
<evidence type="ECO:0000313" key="6">
    <source>
        <dbReference type="Proteomes" id="UP000317894"/>
    </source>
</evidence>
<keyword evidence="6" id="KW-1185">Reference proteome</keyword>
<dbReference type="PANTHER" id="PTHR18919">
    <property type="entry name" value="ACETYL-COA C-ACYLTRANSFERASE"/>
    <property type="match status" value="1"/>
</dbReference>